<dbReference type="EMBL" id="JSAM01000120">
    <property type="protein sequence ID" value="KIA76408.1"/>
    <property type="molecule type" value="Genomic_DNA"/>
</dbReference>
<evidence type="ECO:0000313" key="2">
    <source>
        <dbReference type="Proteomes" id="UP000031307"/>
    </source>
</evidence>
<dbReference type="Proteomes" id="UP000031307">
    <property type="component" value="Unassembled WGS sequence"/>
</dbReference>
<evidence type="ECO:0000313" key="1">
    <source>
        <dbReference type="EMBL" id="KIA76408.1"/>
    </source>
</evidence>
<dbReference type="PATRIC" id="fig|83552.4.peg.2477"/>
<dbReference type="AlphaFoldDB" id="A0A0C1E8E9"/>
<sequence>MPLSATTTPSSGSEREQVYPLLQRVRVYHGYGRPRHCPKEIHADKGYDSKALRILLRNKGIKPIYLREVGKLENKLLGERFRFQQVDGMLSGVLHGCRENTEDWLLVGKDEMFTGMDFYRYQSL</sequence>
<proteinExistence type="predicted"/>
<reference evidence="1 2" key="1">
    <citation type="journal article" date="2014" name="Mol. Biol. Evol.">
        <title>Massive expansion of Ubiquitination-related gene families within the Chlamydiae.</title>
        <authorList>
            <person name="Domman D."/>
            <person name="Collingro A."/>
            <person name="Lagkouvardos I."/>
            <person name="Gehre L."/>
            <person name="Weinmaier T."/>
            <person name="Rattei T."/>
            <person name="Subtil A."/>
            <person name="Horn M."/>
        </authorList>
    </citation>
    <scope>NUCLEOTIDE SEQUENCE [LARGE SCALE GENOMIC DNA]</scope>
    <source>
        <strain evidence="1 2">OEW1</strain>
    </source>
</reference>
<accession>A0A0C1E8E9</accession>
<name>A0A0C1E8E9_9BACT</name>
<comment type="caution">
    <text evidence="1">The sequence shown here is derived from an EMBL/GenBank/DDBJ whole genome shotgun (WGS) entry which is preliminary data.</text>
</comment>
<gene>
    <name evidence="1" type="ORF">DB43_AJ00040</name>
</gene>
<protein>
    <recommendedName>
        <fullName evidence="3">Transposase IS4-like domain-containing protein</fullName>
    </recommendedName>
</protein>
<organism evidence="1 2">
    <name type="scientific">Parachlamydia acanthamoebae</name>
    <dbReference type="NCBI Taxonomy" id="83552"/>
    <lineage>
        <taxon>Bacteria</taxon>
        <taxon>Pseudomonadati</taxon>
        <taxon>Chlamydiota</taxon>
        <taxon>Chlamydiia</taxon>
        <taxon>Parachlamydiales</taxon>
        <taxon>Parachlamydiaceae</taxon>
        <taxon>Parachlamydia</taxon>
    </lineage>
</organism>
<evidence type="ECO:0008006" key="3">
    <source>
        <dbReference type="Google" id="ProtNLM"/>
    </source>
</evidence>